<dbReference type="eggNOG" id="COG2081">
    <property type="taxonomic scope" value="Bacteria"/>
</dbReference>
<feature type="domain" description="RsdA/BaiN/AoA(So)-like insert" evidence="5">
    <location>
        <begin position="199"/>
        <end position="347"/>
    </location>
</feature>
<dbReference type="RefSeq" id="WP_011526933.1">
    <property type="nucleotide sequence ID" value="NC_008011.1"/>
</dbReference>
<accession>Q1MQ23</accession>
<evidence type="ECO:0000256" key="1">
    <source>
        <dbReference type="ARBA" id="ARBA00001974"/>
    </source>
</evidence>
<dbReference type="InterPro" id="IPR036188">
    <property type="entry name" value="FAD/NAD-bd_sf"/>
</dbReference>
<dbReference type="PRINTS" id="PR00411">
    <property type="entry name" value="PNDRDTASEI"/>
</dbReference>
<organism evidence="6 7">
    <name type="scientific">Lawsonia intracellularis (strain PHE/MN1-00)</name>
    <dbReference type="NCBI Taxonomy" id="363253"/>
    <lineage>
        <taxon>Bacteria</taxon>
        <taxon>Pseudomonadati</taxon>
        <taxon>Thermodesulfobacteriota</taxon>
        <taxon>Desulfovibrionia</taxon>
        <taxon>Desulfovibrionales</taxon>
        <taxon>Desulfovibrionaceae</taxon>
        <taxon>Lawsonia</taxon>
    </lineage>
</organism>
<keyword evidence="7" id="KW-1185">Reference proteome</keyword>
<gene>
    <name evidence="6" type="ordered locus">LI0850</name>
</gene>
<reference evidence="6 7" key="1">
    <citation type="submission" date="2005-11" db="EMBL/GenBank/DDBJ databases">
        <title>The complete genome sequence of Lawsonia intracellularis: the causative agent of proliferative enteropathy.</title>
        <authorList>
            <person name="Kaur K."/>
            <person name="Zhang Q."/>
            <person name="Beckler D."/>
            <person name="Munir S."/>
            <person name="Li L."/>
            <person name="Kinsley K."/>
            <person name="Herron L."/>
            <person name="Peterson A."/>
            <person name="May B."/>
            <person name="Singh S."/>
            <person name="Gebhart C."/>
            <person name="Kapur V."/>
        </authorList>
    </citation>
    <scope>NUCLEOTIDE SEQUENCE [LARGE SCALE GENOMIC DNA]</scope>
    <source>
        <strain evidence="6 7">PHE/MN1-00</strain>
    </source>
</reference>
<dbReference type="Gene3D" id="1.10.8.260">
    <property type="entry name" value="HI0933 insert domain-like"/>
    <property type="match status" value="1"/>
</dbReference>
<dbReference type="AlphaFoldDB" id="Q1MQ23"/>
<dbReference type="KEGG" id="lip:LI0850"/>
<dbReference type="PANTHER" id="PTHR42887">
    <property type="entry name" value="OS12G0638800 PROTEIN"/>
    <property type="match status" value="1"/>
</dbReference>
<evidence type="ECO:0000256" key="2">
    <source>
        <dbReference type="ARBA" id="ARBA00022630"/>
    </source>
</evidence>
<dbReference type="EMBL" id="AM180252">
    <property type="protein sequence ID" value="CAJ54904.1"/>
    <property type="molecule type" value="Genomic_DNA"/>
</dbReference>
<dbReference type="NCBIfam" id="TIGR00275">
    <property type="entry name" value="aminoacetone oxidase family FAD-binding enzyme"/>
    <property type="match status" value="1"/>
</dbReference>
<evidence type="ECO:0000313" key="7">
    <source>
        <dbReference type="Proteomes" id="UP000002430"/>
    </source>
</evidence>
<evidence type="ECO:0000313" key="6">
    <source>
        <dbReference type="EMBL" id="CAJ54904.1"/>
    </source>
</evidence>
<dbReference type="InterPro" id="IPR055178">
    <property type="entry name" value="RsdA/BaiN/AoA(So)-like_dom"/>
</dbReference>
<keyword evidence="3" id="KW-0274">FAD</keyword>
<dbReference type="Proteomes" id="UP000002430">
    <property type="component" value="Chromosome"/>
</dbReference>
<protein>
    <submittedName>
        <fullName evidence="6">Exported protein</fullName>
    </submittedName>
</protein>
<dbReference type="InterPro" id="IPR057661">
    <property type="entry name" value="RsdA/BaiN/AoA(So)_Rossmann"/>
</dbReference>
<comment type="cofactor">
    <cofactor evidence="1">
        <name>FAD</name>
        <dbReference type="ChEBI" id="CHEBI:57692"/>
    </cofactor>
</comment>
<sequence>MTNNLSPKYDYEHDYDVVILGAGASGLMCGLTVAQKGLSCIIIDHSPTIARKLCLAGGGKGNITNLNLSPKWYVGENPIFCKDVLLQYSPHDIIDLLKKYNIPWEIRSHDQVFCKVKVAHFVKCLIDECKKNNVQFLLKNSIQKVSANPKSFVIKTSTQLLKTSNLVLALGSQAWPATGATDLGIHIAKQCCHTIIPTRPILVPFILQKNSPLQDLAGISLNVSITIGADNKKRTFHYPLLFTHKGISGPAALQASCFWEKGQTITINFLPHISLIDYMHSFSNTKQTVKSLLKNFFPTRFIDNFIPINLQSQKVAEISKKNRIWLSNKLHAYVESPLETEGIKKAEAMAGGVNTYEVNPHTLESNIIPGLYFSGEILDITGLLGGYNLHWAWASGYVVGKTIQR</sequence>
<dbReference type="SUPFAM" id="SSF51905">
    <property type="entry name" value="FAD/NAD(P)-binding domain"/>
    <property type="match status" value="1"/>
</dbReference>
<dbReference type="OrthoDB" id="9773233at2"/>
<evidence type="ECO:0000259" key="5">
    <source>
        <dbReference type="Pfam" id="PF22780"/>
    </source>
</evidence>
<name>Q1MQ23_LAWIP</name>
<dbReference type="HOGENOM" id="CLU_025174_2_0_7"/>
<evidence type="ECO:0000256" key="3">
    <source>
        <dbReference type="ARBA" id="ARBA00022827"/>
    </source>
</evidence>
<dbReference type="SUPFAM" id="SSF160996">
    <property type="entry name" value="HI0933 insert domain-like"/>
    <property type="match status" value="1"/>
</dbReference>
<evidence type="ECO:0000259" key="4">
    <source>
        <dbReference type="Pfam" id="PF03486"/>
    </source>
</evidence>
<proteinExistence type="predicted"/>
<dbReference type="InterPro" id="IPR004792">
    <property type="entry name" value="BaiN-like"/>
</dbReference>
<dbReference type="Gene3D" id="2.40.30.10">
    <property type="entry name" value="Translation factors"/>
    <property type="match status" value="1"/>
</dbReference>
<dbReference type="Pfam" id="PF22780">
    <property type="entry name" value="HI0933_like_1st"/>
    <property type="match status" value="1"/>
</dbReference>
<dbReference type="InterPro" id="IPR023166">
    <property type="entry name" value="BaiN-like_dom_sf"/>
</dbReference>
<feature type="domain" description="RsdA/BaiN/AoA(So)-like Rossmann fold-like" evidence="4">
    <location>
        <begin position="16"/>
        <end position="401"/>
    </location>
</feature>
<dbReference type="Gene3D" id="3.50.50.60">
    <property type="entry name" value="FAD/NAD(P)-binding domain"/>
    <property type="match status" value="1"/>
</dbReference>
<keyword evidence="2" id="KW-0285">Flavoprotein</keyword>
<dbReference type="STRING" id="363253.LI0850"/>
<dbReference type="Pfam" id="PF03486">
    <property type="entry name" value="HI0933_like"/>
    <property type="match status" value="1"/>
</dbReference>
<dbReference type="PANTHER" id="PTHR42887:SF2">
    <property type="entry name" value="OS12G0638800 PROTEIN"/>
    <property type="match status" value="1"/>
</dbReference>